<dbReference type="Pfam" id="PF10387">
    <property type="entry name" value="DUF2442"/>
    <property type="match status" value="1"/>
</dbReference>
<protein>
    <submittedName>
        <fullName evidence="1">DUF2442 domain-containing protein</fullName>
    </submittedName>
</protein>
<dbReference type="OrthoDB" id="3233810at2"/>
<dbReference type="Gene3D" id="3.30.2020.10">
    <property type="entry name" value="NE0471-like N-terminal domain"/>
    <property type="match status" value="1"/>
</dbReference>
<dbReference type="STRING" id="675511.GCA_000341735_01242"/>
<reference evidence="2" key="1">
    <citation type="journal article" date="2019" name="J. Bacteriol.">
        <title>A Mutagenic Screen Identifies a TonB-Dependent Receptor Required for the Lanthanide Metal Switch in the Type I Methanotroph 'Methylotuvimicrobium buryatense' 5GB1C.</title>
        <authorList>
            <person name="Groom J.D."/>
            <person name="Ford S.M."/>
            <person name="Pesesky M.W."/>
            <person name="Lidstrom M.E."/>
        </authorList>
    </citation>
    <scope>NUCLEOTIDE SEQUENCE [LARGE SCALE GENOMIC DNA]</scope>
    <source>
        <strain evidence="2">5GB1C</strain>
    </source>
</reference>
<dbReference type="KEGG" id="mbur:EQU24_08930"/>
<gene>
    <name evidence="1" type="ORF">EQU24_08930</name>
</gene>
<dbReference type="InterPro" id="IPR018841">
    <property type="entry name" value="DUF2442"/>
</dbReference>
<proteinExistence type="predicted"/>
<dbReference type="InterPro" id="IPR036782">
    <property type="entry name" value="NE0471-like_N"/>
</dbReference>
<evidence type="ECO:0000313" key="2">
    <source>
        <dbReference type="Proteomes" id="UP000305881"/>
    </source>
</evidence>
<dbReference type="RefSeq" id="WP_014147753.1">
    <property type="nucleotide sequence ID" value="NZ_CP035467.1"/>
</dbReference>
<organism evidence="1 2">
    <name type="scientific">Methylotuvimicrobium buryatense</name>
    <name type="common">Methylomicrobium buryatense</name>
    <dbReference type="NCBI Taxonomy" id="95641"/>
    <lineage>
        <taxon>Bacteria</taxon>
        <taxon>Pseudomonadati</taxon>
        <taxon>Pseudomonadota</taxon>
        <taxon>Gammaproteobacteria</taxon>
        <taxon>Methylococcales</taxon>
        <taxon>Methylococcaceae</taxon>
        <taxon>Methylotuvimicrobium</taxon>
    </lineage>
</organism>
<dbReference type="SUPFAM" id="SSF143880">
    <property type="entry name" value="NE0471 N-terminal domain-like"/>
    <property type="match status" value="1"/>
</dbReference>
<keyword evidence="2" id="KW-1185">Reference proteome</keyword>
<dbReference type="Proteomes" id="UP000305881">
    <property type="component" value="Chromosome"/>
</dbReference>
<dbReference type="EMBL" id="CP035467">
    <property type="protein sequence ID" value="QCW82353.1"/>
    <property type="molecule type" value="Genomic_DNA"/>
</dbReference>
<sequence>MIKIVKAKYIEHKTIRLWFSDQTVGDYDLQLLLDKQTELVIPLQDEGYFKRFFIELGALCWKNGLELSPGNIHNKLKQQGKLQRDLKAA</sequence>
<name>A0A4P9UP84_METBY</name>
<dbReference type="AlphaFoldDB" id="A0A4P9UP84"/>
<accession>A0A4P9UP84</accession>
<evidence type="ECO:0000313" key="1">
    <source>
        <dbReference type="EMBL" id="QCW82353.1"/>
    </source>
</evidence>